<dbReference type="PIRSF" id="PIRSF002889">
    <property type="entry name" value="Rod_FlgB"/>
    <property type="match status" value="1"/>
</dbReference>
<organism evidence="8 9">
    <name type="scientific">Methylogaea oryzae</name>
    <dbReference type="NCBI Taxonomy" id="1295382"/>
    <lineage>
        <taxon>Bacteria</taxon>
        <taxon>Pseudomonadati</taxon>
        <taxon>Pseudomonadota</taxon>
        <taxon>Gammaproteobacteria</taxon>
        <taxon>Methylococcales</taxon>
        <taxon>Methylococcaceae</taxon>
        <taxon>Methylogaea</taxon>
    </lineage>
</organism>
<dbReference type="PROSITE" id="PS00588">
    <property type="entry name" value="FLAGELLA_BB_ROD"/>
    <property type="match status" value="1"/>
</dbReference>
<evidence type="ECO:0000313" key="8">
    <source>
        <dbReference type="EMBL" id="BBL70652.1"/>
    </source>
</evidence>
<comment type="subcellular location">
    <subcellularLocation>
        <location evidence="1 6">Bacterial flagellum basal body</location>
    </subcellularLocation>
</comment>
<reference evidence="8" key="1">
    <citation type="submission" date="2019-06" db="EMBL/GenBank/DDBJ databases">
        <title>Complete genome sequence of Methylogaea oryzae strain JCM16910.</title>
        <authorList>
            <person name="Asakawa S."/>
        </authorList>
    </citation>
    <scope>NUCLEOTIDE SEQUENCE</scope>
    <source>
        <strain evidence="8">E10</strain>
    </source>
</reference>
<protein>
    <recommendedName>
        <fullName evidence="3 6">Flagellar basal body rod protein FlgB</fullName>
    </recommendedName>
</protein>
<proteinExistence type="inferred from homology"/>
<feature type="domain" description="Flagellar basal body rod protein N-terminal" evidence="7">
    <location>
        <begin position="15"/>
        <end position="39"/>
    </location>
</feature>
<dbReference type="NCBIfam" id="TIGR01396">
    <property type="entry name" value="FlgB"/>
    <property type="match status" value="1"/>
</dbReference>
<keyword evidence="8" id="KW-0966">Cell projection</keyword>
<evidence type="ECO:0000256" key="4">
    <source>
        <dbReference type="ARBA" id="ARBA00023143"/>
    </source>
</evidence>
<accession>A0A8D4VP49</accession>
<dbReference type="RefSeq" id="WP_054772711.1">
    <property type="nucleotide sequence ID" value="NZ_AP019782.1"/>
</dbReference>
<dbReference type="EMBL" id="AP019782">
    <property type="protein sequence ID" value="BBL70652.1"/>
    <property type="molecule type" value="Genomic_DNA"/>
</dbReference>
<evidence type="ECO:0000313" key="9">
    <source>
        <dbReference type="Proteomes" id="UP000824988"/>
    </source>
</evidence>
<dbReference type="InterPro" id="IPR019776">
    <property type="entry name" value="Flagellar_basal_body_rod_CS"/>
</dbReference>
<dbReference type="PANTHER" id="PTHR30435">
    <property type="entry name" value="FLAGELLAR PROTEIN"/>
    <property type="match status" value="1"/>
</dbReference>
<comment type="function">
    <text evidence="5 6">Structural component of flagellum, the bacterial motility apparatus. Part of the rod structure of flagellar basal body.</text>
</comment>
<name>A0A8D4VP49_9GAMM</name>
<gene>
    <name evidence="8" type="primary">flgB</name>
    <name evidence="8" type="ORF">MoryE10_12580</name>
</gene>
<keyword evidence="4 6" id="KW-0975">Bacterial flagellum</keyword>
<sequence>MAINFDKAFGVHPLALSLREQRTSLLAANLANADTPGYKARDIDFESVLRQKLGTSEGVSLQATNARHLGDAAARGVAEPLYRVPSEPSLDGNTVEGEDEQVAFADNAVAYQASLRFINGKIGGLLTAIKGQ</sequence>
<dbReference type="AlphaFoldDB" id="A0A8D4VP49"/>
<comment type="subunit">
    <text evidence="6">The basal body constitutes a major portion of the flagellar organelle and consists of a number of rings mounted on a central rod.</text>
</comment>
<dbReference type="KEGG" id="moz:MoryE10_12580"/>
<dbReference type="Proteomes" id="UP000824988">
    <property type="component" value="Chromosome"/>
</dbReference>
<evidence type="ECO:0000256" key="2">
    <source>
        <dbReference type="ARBA" id="ARBA00009677"/>
    </source>
</evidence>
<comment type="similarity">
    <text evidence="2 6">Belongs to the flagella basal body rod proteins family.</text>
</comment>
<evidence type="ECO:0000256" key="6">
    <source>
        <dbReference type="PIRNR" id="PIRNR002889"/>
    </source>
</evidence>
<keyword evidence="8" id="KW-0969">Cilium</keyword>
<dbReference type="GO" id="GO:0071978">
    <property type="term" value="P:bacterial-type flagellum-dependent swarming motility"/>
    <property type="evidence" value="ECO:0007669"/>
    <property type="project" value="TreeGrafter"/>
</dbReference>
<dbReference type="Pfam" id="PF00460">
    <property type="entry name" value="Flg_bb_rod"/>
    <property type="match status" value="1"/>
</dbReference>
<dbReference type="InterPro" id="IPR001444">
    <property type="entry name" value="Flag_bb_rod_N"/>
</dbReference>
<evidence type="ECO:0000256" key="5">
    <source>
        <dbReference type="ARBA" id="ARBA00024934"/>
    </source>
</evidence>
<dbReference type="GO" id="GO:0030694">
    <property type="term" value="C:bacterial-type flagellum basal body, rod"/>
    <property type="evidence" value="ECO:0007669"/>
    <property type="project" value="InterPro"/>
</dbReference>
<keyword evidence="9" id="KW-1185">Reference proteome</keyword>
<evidence type="ECO:0000259" key="7">
    <source>
        <dbReference type="Pfam" id="PF00460"/>
    </source>
</evidence>
<evidence type="ECO:0000256" key="3">
    <source>
        <dbReference type="ARBA" id="ARBA00014376"/>
    </source>
</evidence>
<dbReference type="InterPro" id="IPR006300">
    <property type="entry name" value="FlgB"/>
</dbReference>
<keyword evidence="8" id="KW-0282">Flagellum</keyword>
<dbReference type="PANTHER" id="PTHR30435:SF12">
    <property type="entry name" value="FLAGELLAR BASAL BODY ROD PROTEIN FLGB"/>
    <property type="match status" value="1"/>
</dbReference>
<evidence type="ECO:0000256" key="1">
    <source>
        <dbReference type="ARBA" id="ARBA00004117"/>
    </source>
</evidence>